<reference evidence="12" key="1">
    <citation type="submission" date="2023-01" db="EMBL/GenBank/DDBJ databases">
        <title>Metagenome sequencing of chrysophaentin producing Chrysophaeum taylorii.</title>
        <authorList>
            <person name="Davison J."/>
            <person name="Bewley C."/>
        </authorList>
    </citation>
    <scope>NUCLEOTIDE SEQUENCE</scope>
    <source>
        <strain evidence="12">NIES-1699</strain>
    </source>
</reference>
<evidence type="ECO:0000256" key="11">
    <source>
        <dbReference type="SAM" id="SignalP"/>
    </source>
</evidence>
<keyword evidence="4" id="KW-0808">Transferase</keyword>
<feature type="chain" id="PRO_5042233819" evidence="11">
    <location>
        <begin position="19"/>
        <end position="519"/>
    </location>
</feature>
<name>A0AAD7XUZ8_9STRA</name>
<dbReference type="GO" id="GO:0008373">
    <property type="term" value="F:sialyltransferase activity"/>
    <property type="evidence" value="ECO:0007669"/>
    <property type="project" value="InterPro"/>
</dbReference>
<keyword evidence="11" id="KW-0732">Signal</keyword>
<dbReference type="Gene3D" id="3.90.1480.20">
    <property type="entry name" value="Glycosyl transferase family 29"/>
    <property type="match status" value="1"/>
</dbReference>
<evidence type="ECO:0000313" key="13">
    <source>
        <dbReference type="Proteomes" id="UP001230188"/>
    </source>
</evidence>
<evidence type="ECO:0000256" key="10">
    <source>
        <dbReference type="ARBA" id="ARBA00023180"/>
    </source>
</evidence>
<keyword evidence="3" id="KW-0328">Glycosyltransferase</keyword>
<evidence type="ECO:0000256" key="6">
    <source>
        <dbReference type="ARBA" id="ARBA00022968"/>
    </source>
</evidence>
<dbReference type="GO" id="GO:0000139">
    <property type="term" value="C:Golgi membrane"/>
    <property type="evidence" value="ECO:0007669"/>
    <property type="project" value="UniProtKB-SubCell"/>
</dbReference>
<keyword evidence="5" id="KW-0812">Transmembrane</keyword>
<gene>
    <name evidence="12" type="ORF">CTAYLR_004974</name>
</gene>
<comment type="subcellular location">
    <subcellularLocation>
        <location evidence="1">Golgi apparatus membrane</location>
        <topology evidence="1">Single-pass type II membrane protein</topology>
    </subcellularLocation>
</comment>
<keyword evidence="13" id="KW-1185">Reference proteome</keyword>
<protein>
    <submittedName>
        <fullName evidence="12">Uncharacterized protein</fullName>
    </submittedName>
</protein>
<keyword evidence="6" id="KW-0735">Signal-anchor</keyword>
<comment type="similarity">
    <text evidence="2">Belongs to the glycosyltransferase 29 family.</text>
</comment>
<dbReference type="AlphaFoldDB" id="A0AAD7XUZ8"/>
<comment type="caution">
    <text evidence="12">The sequence shown here is derived from an EMBL/GenBank/DDBJ whole genome shotgun (WGS) entry which is preliminary data.</text>
</comment>
<keyword evidence="7" id="KW-1133">Transmembrane helix</keyword>
<keyword evidence="8" id="KW-0333">Golgi apparatus</keyword>
<dbReference type="Pfam" id="PF00777">
    <property type="entry name" value="Glyco_transf_29"/>
    <property type="match status" value="1"/>
</dbReference>
<dbReference type="EMBL" id="JAQMWT010000002">
    <property type="protein sequence ID" value="KAJ8614612.1"/>
    <property type="molecule type" value="Genomic_DNA"/>
</dbReference>
<evidence type="ECO:0000256" key="5">
    <source>
        <dbReference type="ARBA" id="ARBA00022692"/>
    </source>
</evidence>
<proteinExistence type="inferred from homology"/>
<evidence type="ECO:0000256" key="1">
    <source>
        <dbReference type="ARBA" id="ARBA00004323"/>
    </source>
</evidence>
<dbReference type="Proteomes" id="UP001230188">
    <property type="component" value="Unassembled WGS sequence"/>
</dbReference>
<evidence type="ECO:0000256" key="7">
    <source>
        <dbReference type="ARBA" id="ARBA00022989"/>
    </source>
</evidence>
<accession>A0AAD7XUZ8</accession>
<sequence>MRWLLAVVVAAALPLEKQQPFLGGKKSWDEVCGDEAARSSKFLYKYSSRRDVAAVQNALVLAVQGGQGVPLSVLEGSTAVASYVGDAAVALNLDAAARCEDAKGSKATAKLVARPNENLCAPDLPADELRKLSRYQCQAPRLVALHAVACVGGRVVAAANATTSVVARHRSECGADVPALPPANDPTPVLGLLRRTADADALRDARFRLAHLLETRGVLCDRVDPDDPTACSVREVACPAKCKKNEGCLYSQSSGATPHCIEVCISTTAIRHSWRADISKKSRLKDFPDRCQVAQIHGLASWWDAHRNATPFDPELSTLLSDVTEPQSLGRCAVVGSGHALRCASWGPVLDSAAYDAVFRINHVALMPTVMTEHTCRVATRTDFAVNYLPKPNHTETVVLRSRRGRPVLKTSEKLNRTLEQGIPLLLPSDEVLRRGPGGGSGTAALGLAFSLCRNVDFYGFGLYRSLQSGGNDFRYLHYYQQTPNADEAVSGGVSVLISELRNALLHAYGLANFVWWRQ</sequence>
<evidence type="ECO:0000256" key="8">
    <source>
        <dbReference type="ARBA" id="ARBA00023034"/>
    </source>
</evidence>
<evidence type="ECO:0000313" key="12">
    <source>
        <dbReference type="EMBL" id="KAJ8614612.1"/>
    </source>
</evidence>
<evidence type="ECO:0000256" key="2">
    <source>
        <dbReference type="ARBA" id="ARBA00006003"/>
    </source>
</evidence>
<feature type="signal peptide" evidence="11">
    <location>
        <begin position="1"/>
        <end position="18"/>
    </location>
</feature>
<dbReference type="InterPro" id="IPR038578">
    <property type="entry name" value="GT29-like_sf"/>
</dbReference>
<dbReference type="InterPro" id="IPR001675">
    <property type="entry name" value="Glyco_trans_29"/>
</dbReference>
<keyword evidence="10" id="KW-0325">Glycoprotein</keyword>
<keyword evidence="9" id="KW-0472">Membrane</keyword>
<evidence type="ECO:0000256" key="9">
    <source>
        <dbReference type="ARBA" id="ARBA00023136"/>
    </source>
</evidence>
<evidence type="ECO:0000256" key="3">
    <source>
        <dbReference type="ARBA" id="ARBA00022676"/>
    </source>
</evidence>
<organism evidence="12 13">
    <name type="scientific">Chrysophaeum taylorii</name>
    <dbReference type="NCBI Taxonomy" id="2483200"/>
    <lineage>
        <taxon>Eukaryota</taxon>
        <taxon>Sar</taxon>
        <taxon>Stramenopiles</taxon>
        <taxon>Ochrophyta</taxon>
        <taxon>Pelagophyceae</taxon>
        <taxon>Pelagomonadales</taxon>
        <taxon>Pelagomonadaceae</taxon>
        <taxon>Chrysophaeum</taxon>
    </lineage>
</organism>
<evidence type="ECO:0000256" key="4">
    <source>
        <dbReference type="ARBA" id="ARBA00022679"/>
    </source>
</evidence>